<keyword evidence="2" id="KW-0489">Methyltransferase</keyword>
<feature type="compositionally biased region" description="Polar residues" evidence="1">
    <location>
        <begin position="1"/>
        <end position="10"/>
    </location>
</feature>
<dbReference type="SUPFAM" id="SSF53335">
    <property type="entry name" value="S-adenosyl-L-methionine-dependent methyltransferases"/>
    <property type="match status" value="1"/>
</dbReference>
<accession>A0A4U1IUL2</accession>
<feature type="region of interest" description="Disordered" evidence="1">
    <location>
        <begin position="1"/>
        <end position="22"/>
    </location>
</feature>
<dbReference type="Gene3D" id="3.40.50.150">
    <property type="entry name" value="Vaccinia Virus protein VP39"/>
    <property type="match status" value="1"/>
</dbReference>
<sequence>MKDTTMTTEATIPDTKPRMEDNACPGCGGRDADFLIEAEDDLTGKPGRFRFVQCRSCDLAYQRPRILQDDIGAYYDSEYIAHRKKKDWGVFTPLYEWGMNGHDRRKVELCGQYVSLRRGMRVLDIGCAVGSFLQMLRKKHGAAVTGVDFKDLRENPLLEGVDFRLGVLADIDFGDARFDLITMWHFLEHDYEPLQTLERARSLLAPGGRVVIEVPRLDSTSFRLFKDRWPGLQAPQHTVLFDWKSLRAMCEKSGLSIVDHLPWGAFPAYFYLFAGAAFHVLRGKGLDVGKAIGPYFAGQLALSPVLLFEKQLNLAMQTIVLERPSSGTSP</sequence>
<name>A0A4U1IUL2_9BACT</name>
<evidence type="ECO:0000313" key="2">
    <source>
        <dbReference type="EMBL" id="TKC98054.1"/>
    </source>
</evidence>
<dbReference type="InterPro" id="IPR029063">
    <property type="entry name" value="SAM-dependent_MTases_sf"/>
</dbReference>
<gene>
    <name evidence="2" type="ORF">E8A74_42710</name>
</gene>
<evidence type="ECO:0000313" key="3">
    <source>
        <dbReference type="Proteomes" id="UP000309215"/>
    </source>
</evidence>
<organism evidence="2 3">
    <name type="scientific">Polyangium fumosum</name>
    <dbReference type="NCBI Taxonomy" id="889272"/>
    <lineage>
        <taxon>Bacteria</taxon>
        <taxon>Pseudomonadati</taxon>
        <taxon>Myxococcota</taxon>
        <taxon>Polyangia</taxon>
        <taxon>Polyangiales</taxon>
        <taxon>Polyangiaceae</taxon>
        <taxon>Polyangium</taxon>
    </lineage>
</organism>
<evidence type="ECO:0000256" key="1">
    <source>
        <dbReference type="SAM" id="MobiDB-lite"/>
    </source>
</evidence>
<dbReference type="OrthoDB" id="5292242at2"/>
<proteinExistence type="predicted"/>
<dbReference type="EMBL" id="SSMQ01000075">
    <property type="protein sequence ID" value="TKC98054.1"/>
    <property type="molecule type" value="Genomic_DNA"/>
</dbReference>
<comment type="caution">
    <text evidence="2">The sequence shown here is derived from an EMBL/GenBank/DDBJ whole genome shotgun (WGS) entry which is preliminary data.</text>
</comment>
<keyword evidence="2" id="KW-0808">Transferase</keyword>
<dbReference type="CDD" id="cd02440">
    <property type="entry name" value="AdoMet_MTases"/>
    <property type="match status" value="1"/>
</dbReference>
<dbReference type="GO" id="GO:0032259">
    <property type="term" value="P:methylation"/>
    <property type="evidence" value="ECO:0007669"/>
    <property type="project" value="UniProtKB-KW"/>
</dbReference>
<keyword evidence="3" id="KW-1185">Reference proteome</keyword>
<dbReference type="Proteomes" id="UP000309215">
    <property type="component" value="Unassembled WGS sequence"/>
</dbReference>
<dbReference type="GO" id="GO:0008168">
    <property type="term" value="F:methyltransferase activity"/>
    <property type="evidence" value="ECO:0007669"/>
    <property type="project" value="UniProtKB-KW"/>
</dbReference>
<protein>
    <submittedName>
        <fullName evidence="2">Class I SAM-dependent methyltransferase</fullName>
    </submittedName>
</protein>
<dbReference type="AlphaFoldDB" id="A0A4U1IUL2"/>
<dbReference type="PANTHER" id="PTHR43861">
    <property type="entry name" value="TRANS-ACONITATE 2-METHYLTRANSFERASE-RELATED"/>
    <property type="match status" value="1"/>
</dbReference>
<dbReference type="Pfam" id="PF13489">
    <property type="entry name" value="Methyltransf_23"/>
    <property type="match status" value="1"/>
</dbReference>
<reference evidence="2 3" key="1">
    <citation type="submission" date="2019-04" db="EMBL/GenBank/DDBJ databases">
        <authorList>
            <person name="Li Y."/>
            <person name="Wang J."/>
        </authorList>
    </citation>
    <scope>NUCLEOTIDE SEQUENCE [LARGE SCALE GENOMIC DNA]</scope>
    <source>
        <strain evidence="2 3">DSM 14668</strain>
    </source>
</reference>